<reference evidence="2" key="1">
    <citation type="journal article" date="2017" name="Nat. Commun.">
        <title>The asparagus genome sheds light on the origin and evolution of a young Y chromosome.</title>
        <authorList>
            <person name="Harkess A."/>
            <person name="Zhou J."/>
            <person name="Xu C."/>
            <person name="Bowers J.E."/>
            <person name="Van der Hulst R."/>
            <person name="Ayyampalayam S."/>
            <person name="Mercati F."/>
            <person name="Riccardi P."/>
            <person name="McKain M.R."/>
            <person name="Kakrana A."/>
            <person name="Tang H."/>
            <person name="Ray J."/>
            <person name="Groenendijk J."/>
            <person name="Arikit S."/>
            <person name="Mathioni S.M."/>
            <person name="Nakano M."/>
            <person name="Shan H."/>
            <person name="Telgmann-Rauber A."/>
            <person name="Kanno A."/>
            <person name="Yue Z."/>
            <person name="Chen H."/>
            <person name="Li W."/>
            <person name="Chen Y."/>
            <person name="Xu X."/>
            <person name="Zhang Y."/>
            <person name="Luo S."/>
            <person name="Chen H."/>
            <person name="Gao J."/>
            <person name="Mao Z."/>
            <person name="Pires J.C."/>
            <person name="Luo M."/>
            <person name="Kudrna D."/>
            <person name="Wing R.A."/>
            <person name="Meyers B.C."/>
            <person name="Yi K."/>
            <person name="Kong H."/>
            <person name="Lavrijsen P."/>
            <person name="Sunseri F."/>
            <person name="Falavigna A."/>
            <person name="Ye Y."/>
            <person name="Leebens-Mack J.H."/>
            <person name="Chen G."/>
        </authorList>
    </citation>
    <scope>NUCLEOTIDE SEQUENCE [LARGE SCALE GENOMIC DNA]</scope>
    <source>
        <strain evidence="2">cv. DH0086</strain>
    </source>
</reference>
<proteinExistence type="predicted"/>
<organism evidence="1 2">
    <name type="scientific">Asparagus officinalis</name>
    <name type="common">Garden asparagus</name>
    <dbReference type="NCBI Taxonomy" id="4686"/>
    <lineage>
        <taxon>Eukaryota</taxon>
        <taxon>Viridiplantae</taxon>
        <taxon>Streptophyta</taxon>
        <taxon>Embryophyta</taxon>
        <taxon>Tracheophyta</taxon>
        <taxon>Spermatophyta</taxon>
        <taxon>Magnoliopsida</taxon>
        <taxon>Liliopsida</taxon>
        <taxon>Asparagales</taxon>
        <taxon>Asparagaceae</taxon>
        <taxon>Asparagoideae</taxon>
        <taxon>Asparagus</taxon>
    </lineage>
</organism>
<evidence type="ECO:0000313" key="2">
    <source>
        <dbReference type="Proteomes" id="UP000243459"/>
    </source>
</evidence>
<protein>
    <submittedName>
        <fullName evidence="1">Uncharacterized protein</fullName>
    </submittedName>
</protein>
<keyword evidence="2" id="KW-1185">Reference proteome</keyword>
<evidence type="ECO:0000313" key="1">
    <source>
        <dbReference type="EMBL" id="ONK69271.1"/>
    </source>
</evidence>
<dbReference type="Gramene" id="ONK69271">
    <property type="protein sequence ID" value="ONK69271"/>
    <property type="gene ID" value="A4U43_C05F21110"/>
</dbReference>
<sequence>MGANLCTLRQSCFAKLPDEDSDGDVPAWGSTVELLERNKKMGIEKDEKTPALEQWMFSSPSVPEGGVDGSRVQQLCWHSAKVSPVSYSTPRRSQSGKRVSFRLPEDADIHVYDCDDEKDVELMS</sequence>
<name>A0A5P1EXN8_ASPOF</name>
<accession>A0A5P1EXN8</accession>
<gene>
    <name evidence="1" type="ORF">A4U43_C05F21110</name>
</gene>
<dbReference type="EMBL" id="CM007385">
    <property type="protein sequence ID" value="ONK69271.1"/>
    <property type="molecule type" value="Genomic_DNA"/>
</dbReference>
<dbReference type="AlphaFoldDB" id="A0A5P1EXN8"/>
<dbReference type="Proteomes" id="UP000243459">
    <property type="component" value="Chromosome 5"/>
</dbReference>